<dbReference type="EMBL" id="UYRU01111723">
    <property type="protein sequence ID" value="VDN44487.1"/>
    <property type="molecule type" value="Genomic_DNA"/>
</dbReference>
<dbReference type="Proteomes" id="UP000281553">
    <property type="component" value="Unassembled WGS sequence"/>
</dbReference>
<evidence type="ECO:0000313" key="1">
    <source>
        <dbReference type="EMBL" id="VDN44487.1"/>
    </source>
</evidence>
<name>A0A3P7PI00_DIBLA</name>
<protein>
    <submittedName>
        <fullName evidence="1">Uncharacterized protein</fullName>
    </submittedName>
</protein>
<sequence length="103" mass="11438">MTEKLTTLRSERTAIASFKAALSNFKSDMGSCKERLHCQVTLATLQLQCLVHCSLEASKHTLTSVSAVEEASLKKLEEEPRKLESMRIAQSQVAEEVRQGKVC</sequence>
<reference evidence="1 2" key="1">
    <citation type="submission" date="2018-11" db="EMBL/GenBank/DDBJ databases">
        <authorList>
            <consortium name="Pathogen Informatics"/>
        </authorList>
    </citation>
    <scope>NUCLEOTIDE SEQUENCE [LARGE SCALE GENOMIC DNA]</scope>
</reference>
<dbReference type="AlphaFoldDB" id="A0A3P7PI00"/>
<keyword evidence="2" id="KW-1185">Reference proteome</keyword>
<gene>
    <name evidence="1" type="ORF">DILT_LOCUS19345</name>
</gene>
<proteinExistence type="predicted"/>
<accession>A0A3P7PI00</accession>
<organism evidence="1 2">
    <name type="scientific">Dibothriocephalus latus</name>
    <name type="common">Fish tapeworm</name>
    <name type="synonym">Diphyllobothrium latum</name>
    <dbReference type="NCBI Taxonomy" id="60516"/>
    <lineage>
        <taxon>Eukaryota</taxon>
        <taxon>Metazoa</taxon>
        <taxon>Spiralia</taxon>
        <taxon>Lophotrochozoa</taxon>
        <taxon>Platyhelminthes</taxon>
        <taxon>Cestoda</taxon>
        <taxon>Eucestoda</taxon>
        <taxon>Diphyllobothriidea</taxon>
        <taxon>Diphyllobothriidae</taxon>
        <taxon>Dibothriocephalus</taxon>
    </lineage>
</organism>
<evidence type="ECO:0000313" key="2">
    <source>
        <dbReference type="Proteomes" id="UP000281553"/>
    </source>
</evidence>